<comment type="caution">
    <text evidence="1">The sequence shown here is derived from an EMBL/GenBank/DDBJ whole genome shotgun (WGS) entry which is preliminary data.</text>
</comment>
<dbReference type="AlphaFoldDB" id="A0A4R2AY66"/>
<dbReference type="Pfam" id="PF06793">
    <property type="entry name" value="UPF0262"/>
    <property type="match status" value="1"/>
</dbReference>
<accession>A0A4R2AY66</accession>
<dbReference type="RefSeq" id="WP_132081712.1">
    <property type="nucleotide sequence ID" value="NZ_SLVU01000036.1"/>
</dbReference>
<dbReference type="InterPro" id="IPR008321">
    <property type="entry name" value="UCP032146"/>
</dbReference>
<protein>
    <submittedName>
        <fullName evidence="1">Uncharacterized protein (UPF0262 family)</fullName>
    </submittedName>
</protein>
<dbReference type="Proteomes" id="UP000295043">
    <property type="component" value="Unassembled WGS sequence"/>
</dbReference>
<gene>
    <name evidence="1" type="ORF">EV184_13629</name>
</gene>
<organism evidence="1 2">
    <name type="scientific">Sinorhizobium americanum</name>
    <dbReference type="NCBI Taxonomy" id="194963"/>
    <lineage>
        <taxon>Bacteria</taxon>
        <taxon>Pseudomonadati</taxon>
        <taxon>Pseudomonadota</taxon>
        <taxon>Alphaproteobacteria</taxon>
        <taxon>Hyphomicrobiales</taxon>
        <taxon>Rhizobiaceae</taxon>
        <taxon>Sinorhizobium/Ensifer group</taxon>
        <taxon>Sinorhizobium</taxon>
    </lineage>
</organism>
<name>A0A4R2AY66_9HYPH</name>
<sequence>MIAAMFRLCDVSLDGSLCGRNLHLQREQAIAIDDLLEYNTFVPLGHEGGPYRLSLSLTDADLALHISTAQGAHVVTHYVSLTSFHRIFKDYFLICQSYNFAVTRPHTQRLEAIDMRRRSVHDSASELLREQLAPQVTPCLSNDVSIP</sequence>
<reference evidence="1 2" key="1">
    <citation type="submission" date="2019-03" db="EMBL/GenBank/DDBJ databases">
        <title>Genomic Encyclopedia of Type Strains, Phase IV (KMG-V): Genome sequencing to study the core and pangenomes of soil and plant-associated prokaryotes.</title>
        <authorList>
            <person name="Whitman W."/>
        </authorList>
    </citation>
    <scope>NUCLEOTIDE SEQUENCE [LARGE SCALE GENOMIC DNA]</scope>
    <source>
        <strain evidence="1 2">23C40</strain>
    </source>
</reference>
<evidence type="ECO:0000313" key="1">
    <source>
        <dbReference type="EMBL" id="TCN17982.1"/>
    </source>
</evidence>
<proteinExistence type="predicted"/>
<evidence type="ECO:0000313" key="2">
    <source>
        <dbReference type="Proteomes" id="UP000295043"/>
    </source>
</evidence>
<dbReference type="EMBL" id="SLVU01000036">
    <property type="protein sequence ID" value="TCN17982.1"/>
    <property type="molecule type" value="Genomic_DNA"/>
</dbReference>